<accession>A0A0B7AAM2</accession>
<gene>
    <name evidence="16" type="primary">ORF102872</name>
</gene>
<evidence type="ECO:0000256" key="3">
    <source>
        <dbReference type="ARBA" id="ARBA00010809"/>
    </source>
</evidence>
<dbReference type="InterPro" id="IPR026126">
    <property type="entry name" value="BABAM1"/>
</dbReference>
<dbReference type="PANTHER" id="PTHR15660">
    <property type="entry name" value="BRISC AND BRCA1-A COMPLEX MEMBER 1"/>
    <property type="match status" value="1"/>
</dbReference>
<evidence type="ECO:0000256" key="11">
    <source>
        <dbReference type="ARBA" id="ARBA00023204"/>
    </source>
</evidence>
<name>A0A0B7AAM2_9EUPU</name>
<evidence type="ECO:0000256" key="12">
    <source>
        <dbReference type="ARBA" id="ARBA00023242"/>
    </source>
</evidence>
<evidence type="ECO:0000256" key="1">
    <source>
        <dbReference type="ARBA" id="ARBA00004123"/>
    </source>
</evidence>
<keyword evidence="11" id="KW-0234">DNA repair</keyword>
<evidence type="ECO:0000256" key="4">
    <source>
        <dbReference type="ARBA" id="ARBA00019437"/>
    </source>
</evidence>
<evidence type="ECO:0000256" key="9">
    <source>
        <dbReference type="ARBA" id="ARBA00022786"/>
    </source>
</evidence>
<proteinExistence type="inferred from homology"/>
<keyword evidence="12" id="KW-0539">Nucleus</keyword>
<keyword evidence="13" id="KW-0131">Cell cycle</keyword>
<evidence type="ECO:0000256" key="13">
    <source>
        <dbReference type="ARBA" id="ARBA00023306"/>
    </source>
</evidence>
<evidence type="ECO:0000256" key="8">
    <source>
        <dbReference type="ARBA" id="ARBA00022776"/>
    </source>
</evidence>
<keyword evidence="9" id="KW-0833">Ubl conjugation pathway</keyword>
<reference evidence="16" key="1">
    <citation type="submission" date="2014-12" db="EMBL/GenBank/DDBJ databases">
        <title>Insight into the proteome of Arion vulgaris.</title>
        <authorList>
            <person name="Aradska J."/>
            <person name="Bulat T."/>
            <person name="Smidak R."/>
            <person name="Sarate P."/>
            <person name="Gangsoo J."/>
            <person name="Sialana F."/>
            <person name="Bilban M."/>
            <person name="Lubec G."/>
        </authorList>
    </citation>
    <scope>NUCLEOTIDE SEQUENCE</scope>
    <source>
        <tissue evidence="16">Skin</tissue>
    </source>
</reference>
<evidence type="ECO:0000313" key="16">
    <source>
        <dbReference type="EMBL" id="CEK77066.1"/>
    </source>
</evidence>
<dbReference type="SUPFAM" id="SSF53300">
    <property type="entry name" value="vWA-like"/>
    <property type="match status" value="1"/>
</dbReference>
<sequence>MDELSNSSQLTTDYNNPSPNIQIQSEICVNVTNSSENSNDQMDSSSEKVKTSTLTNYNYSCKEAGSKCHSPGILNDTGAQKLSTLEKAKNSTSCSSEIKSRHEPQSVLCPHVNCPEKIIICLDLNEEMDTTVFKSRAGDKYTGLELAKRAIKMFVLHKTQMNPKNEFAFLIFHEESTMIHSFTPRAQEMLNTLDEIEIETQKSGPLNISHMFETVKDNIELPVVNGDLRVIPPAFIVRVILMFGRSHCVPIVSSTEAQRDLESSPYFFTDVLYIHNPPSEDNKCEEIFHTLCELDHNGMSYIFEQSKYTPILNSGAKLLAHPLQRPRQLEAIYKIGTTTASSATAAE</sequence>
<evidence type="ECO:0000256" key="6">
    <source>
        <dbReference type="ARBA" id="ARBA00022618"/>
    </source>
</evidence>
<evidence type="ECO:0000256" key="10">
    <source>
        <dbReference type="ARBA" id="ARBA00022853"/>
    </source>
</evidence>
<dbReference type="GO" id="GO:0070552">
    <property type="term" value="C:BRISC complex"/>
    <property type="evidence" value="ECO:0007669"/>
    <property type="project" value="InterPro"/>
</dbReference>
<keyword evidence="10" id="KW-0156">Chromatin regulator</keyword>
<dbReference type="AlphaFoldDB" id="A0A0B7AAM2"/>
<dbReference type="GO" id="GO:0005737">
    <property type="term" value="C:cytoplasm"/>
    <property type="evidence" value="ECO:0007669"/>
    <property type="project" value="UniProtKB-SubCell"/>
</dbReference>
<evidence type="ECO:0000256" key="7">
    <source>
        <dbReference type="ARBA" id="ARBA00022763"/>
    </source>
</evidence>
<dbReference type="InterPro" id="IPR036465">
    <property type="entry name" value="vWFA_dom_sf"/>
</dbReference>
<evidence type="ECO:0000256" key="14">
    <source>
        <dbReference type="ARBA" id="ARBA00030984"/>
    </source>
</evidence>
<dbReference type="GO" id="GO:0016604">
    <property type="term" value="C:nuclear body"/>
    <property type="evidence" value="ECO:0007669"/>
    <property type="project" value="TreeGrafter"/>
</dbReference>
<comment type="subcellular location">
    <subcellularLocation>
        <location evidence="2">Cytoplasm</location>
    </subcellularLocation>
    <subcellularLocation>
        <location evidence="1">Nucleus</location>
    </subcellularLocation>
</comment>
<evidence type="ECO:0000256" key="2">
    <source>
        <dbReference type="ARBA" id="ARBA00004496"/>
    </source>
</evidence>
<evidence type="ECO:0000256" key="5">
    <source>
        <dbReference type="ARBA" id="ARBA00022490"/>
    </source>
</evidence>
<dbReference type="GO" id="GO:0007095">
    <property type="term" value="P:mitotic G2 DNA damage checkpoint signaling"/>
    <property type="evidence" value="ECO:0007669"/>
    <property type="project" value="TreeGrafter"/>
</dbReference>
<dbReference type="GO" id="GO:0006302">
    <property type="term" value="P:double-strand break repair"/>
    <property type="evidence" value="ECO:0007669"/>
    <property type="project" value="TreeGrafter"/>
</dbReference>
<protein>
    <recommendedName>
        <fullName evidence="4">BRISC and BRCA1-A complex member 1</fullName>
    </recommendedName>
    <alternativeName>
        <fullName evidence="14">Mediator of RAP80 interactions and targeting subunit of 40 kDa</fullName>
    </alternativeName>
    <alternativeName>
        <fullName evidence="15">New component of the BRCA1-A complex</fullName>
    </alternativeName>
</protein>
<comment type="similarity">
    <text evidence="3">Belongs to the BABAM1 family.</text>
</comment>
<dbReference type="GO" id="GO:0070531">
    <property type="term" value="C:BRCA1-A complex"/>
    <property type="evidence" value="ECO:0007669"/>
    <property type="project" value="InterPro"/>
</dbReference>
<organism evidence="16">
    <name type="scientific">Arion vulgaris</name>
    <dbReference type="NCBI Taxonomy" id="1028688"/>
    <lineage>
        <taxon>Eukaryota</taxon>
        <taxon>Metazoa</taxon>
        <taxon>Spiralia</taxon>
        <taxon>Lophotrochozoa</taxon>
        <taxon>Mollusca</taxon>
        <taxon>Gastropoda</taxon>
        <taxon>Heterobranchia</taxon>
        <taxon>Euthyneura</taxon>
        <taxon>Panpulmonata</taxon>
        <taxon>Eupulmonata</taxon>
        <taxon>Stylommatophora</taxon>
        <taxon>Helicina</taxon>
        <taxon>Arionoidea</taxon>
        <taxon>Arionidae</taxon>
        <taxon>Arion</taxon>
    </lineage>
</organism>
<dbReference type="GO" id="GO:0045739">
    <property type="term" value="P:positive regulation of DNA repair"/>
    <property type="evidence" value="ECO:0007669"/>
    <property type="project" value="InterPro"/>
</dbReference>
<keyword evidence="7" id="KW-0227">DNA damage</keyword>
<dbReference type="Gene3D" id="3.40.50.410">
    <property type="entry name" value="von Willebrand factor, type A domain"/>
    <property type="match status" value="1"/>
</dbReference>
<dbReference type="CDD" id="cd21502">
    <property type="entry name" value="vWA_BABAM1"/>
    <property type="match status" value="1"/>
</dbReference>
<keyword evidence="8" id="KW-0498">Mitosis</keyword>
<evidence type="ECO:0000256" key="15">
    <source>
        <dbReference type="ARBA" id="ARBA00031038"/>
    </source>
</evidence>
<dbReference type="GO" id="GO:0006325">
    <property type="term" value="P:chromatin organization"/>
    <property type="evidence" value="ECO:0007669"/>
    <property type="project" value="UniProtKB-KW"/>
</dbReference>
<dbReference type="EMBL" id="HACG01030201">
    <property type="protein sequence ID" value="CEK77066.1"/>
    <property type="molecule type" value="Transcribed_RNA"/>
</dbReference>
<keyword evidence="6" id="KW-0132">Cell division</keyword>
<dbReference type="GO" id="GO:0051301">
    <property type="term" value="P:cell division"/>
    <property type="evidence" value="ECO:0007669"/>
    <property type="project" value="UniProtKB-KW"/>
</dbReference>
<dbReference type="PANTHER" id="PTHR15660:SF1">
    <property type="entry name" value="BRISC AND BRCA1-A COMPLEX MEMBER 1"/>
    <property type="match status" value="1"/>
</dbReference>
<keyword evidence="5" id="KW-0963">Cytoplasm</keyword>